<evidence type="ECO:0000256" key="7">
    <source>
        <dbReference type="SAM" id="MobiDB-lite"/>
    </source>
</evidence>
<dbReference type="GO" id="GO:0005886">
    <property type="term" value="C:plasma membrane"/>
    <property type="evidence" value="ECO:0007669"/>
    <property type="project" value="UniProtKB-SubCell"/>
</dbReference>
<dbReference type="Pfam" id="PF01062">
    <property type="entry name" value="Bestrophin"/>
    <property type="match status" value="2"/>
</dbReference>
<feature type="region of interest" description="Disordered" evidence="7">
    <location>
        <begin position="200"/>
        <end position="234"/>
    </location>
</feature>
<dbReference type="KEGG" id="ovi:T265_06972"/>
<dbReference type="OrthoDB" id="201595at2759"/>
<keyword evidence="6" id="KW-0813">Transport</keyword>
<dbReference type="Proteomes" id="UP000054324">
    <property type="component" value="Unassembled WGS sequence"/>
</dbReference>
<keyword evidence="6" id="KW-0407">Ion channel</keyword>
<keyword evidence="6" id="KW-0406">Ion transport</keyword>
<keyword evidence="3 6" id="KW-1133">Transmembrane helix</keyword>
<keyword evidence="6" id="KW-1003">Cell membrane</keyword>
<evidence type="ECO:0000256" key="5">
    <source>
        <dbReference type="ARBA" id="ARBA00034769"/>
    </source>
</evidence>
<dbReference type="EMBL" id="KL596771">
    <property type="protein sequence ID" value="KER25627.1"/>
    <property type="molecule type" value="Genomic_DNA"/>
</dbReference>
<keyword evidence="4 6" id="KW-0472">Membrane</keyword>
<dbReference type="InterPro" id="IPR000615">
    <property type="entry name" value="Bestrophin"/>
</dbReference>
<dbReference type="AlphaFoldDB" id="A0A074ZIK7"/>
<evidence type="ECO:0000256" key="4">
    <source>
        <dbReference type="ARBA" id="ARBA00023136"/>
    </source>
</evidence>
<protein>
    <recommendedName>
        <fullName evidence="6">Bestrophin homolog</fullName>
    </recommendedName>
</protein>
<keyword evidence="2 6" id="KW-0812">Transmembrane</keyword>
<feature type="transmembrane region" description="Helical" evidence="6">
    <location>
        <begin position="77"/>
        <end position="95"/>
    </location>
</feature>
<feature type="transmembrane region" description="Helical" evidence="6">
    <location>
        <begin position="390"/>
        <end position="409"/>
    </location>
</feature>
<evidence type="ECO:0000256" key="6">
    <source>
        <dbReference type="RuleBase" id="RU363126"/>
    </source>
</evidence>
<evidence type="ECO:0000313" key="8">
    <source>
        <dbReference type="EMBL" id="KER25627.1"/>
    </source>
</evidence>
<gene>
    <name evidence="8" type="ORF">T265_06972</name>
</gene>
<evidence type="ECO:0000256" key="1">
    <source>
        <dbReference type="ARBA" id="ARBA00004370"/>
    </source>
</evidence>
<comment type="function">
    <text evidence="6">Forms chloride channels.</text>
</comment>
<keyword evidence="6" id="KW-0868">Chloride</keyword>
<reference evidence="8 9" key="1">
    <citation type="submission" date="2013-11" db="EMBL/GenBank/DDBJ databases">
        <title>Opisthorchis viverrini - life in the bile duct.</title>
        <authorList>
            <person name="Young N.D."/>
            <person name="Nagarajan N."/>
            <person name="Lin S.J."/>
            <person name="Korhonen P.K."/>
            <person name="Jex A.R."/>
            <person name="Hall R.S."/>
            <person name="Safavi-Hemami H."/>
            <person name="Kaewkong W."/>
            <person name="Bertrand D."/>
            <person name="Gao S."/>
            <person name="Seet Q."/>
            <person name="Wongkham S."/>
            <person name="Teh B.T."/>
            <person name="Wongkham C."/>
            <person name="Intapan P.M."/>
            <person name="Maleewong W."/>
            <person name="Yang X."/>
            <person name="Hu M."/>
            <person name="Wang Z."/>
            <person name="Hofmann A."/>
            <person name="Sternberg P.W."/>
            <person name="Tan P."/>
            <person name="Wang J."/>
            <person name="Gasser R.B."/>
        </authorList>
    </citation>
    <scope>NUCLEOTIDE SEQUENCE [LARGE SCALE GENOMIC DNA]</scope>
</reference>
<evidence type="ECO:0000256" key="3">
    <source>
        <dbReference type="ARBA" id="ARBA00022989"/>
    </source>
</evidence>
<proteinExistence type="inferred from homology"/>
<feature type="transmembrane region" description="Helical" evidence="6">
    <location>
        <begin position="29"/>
        <end position="47"/>
    </location>
</feature>
<dbReference type="InterPro" id="IPR021134">
    <property type="entry name" value="Bestrophin-like"/>
</dbReference>
<evidence type="ECO:0000313" key="9">
    <source>
        <dbReference type="Proteomes" id="UP000054324"/>
    </source>
</evidence>
<dbReference type="GO" id="GO:0034707">
    <property type="term" value="C:chloride channel complex"/>
    <property type="evidence" value="ECO:0007669"/>
    <property type="project" value="UniProtKB-KW"/>
</dbReference>
<dbReference type="PANTHER" id="PTHR10736">
    <property type="entry name" value="BESTROPHIN"/>
    <property type="match status" value="1"/>
</dbReference>
<accession>A0A074ZIK7</accession>
<comment type="similarity">
    <text evidence="5 6">Belongs to the anion channel-forming bestrophin (TC 1.A.46) family. Calcium-sensitive chloride channel subfamily.</text>
</comment>
<name>A0A074ZIK7_OPIVI</name>
<keyword evidence="6" id="KW-0869">Chloride channel</keyword>
<keyword evidence="9" id="KW-1185">Reference proteome</keyword>
<feature type="region of interest" description="Disordered" evidence="7">
    <location>
        <begin position="156"/>
        <end position="185"/>
    </location>
</feature>
<dbReference type="GO" id="GO:0005254">
    <property type="term" value="F:chloride channel activity"/>
    <property type="evidence" value="ECO:0007669"/>
    <property type="project" value="UniProtKB-KW"/>
</dbReference>
<feature type="compositionally biased region" description="Basic residues" evidence="7">
    <location>
        <begin position="168"/>
        <end position="181"/>
    </location>
</feature>
<sequence>MTTFYVDDLTNGQGILVFLRLLKRWKGSLYKLVWIDLLIYITAYYILNLSYRFAMNDSQKRIFEDIVDFCEKTKGDIPISFLLGFFVAGIISRWYRMYMYIPWMNEVALHVASSINGRDEIKTRKIRITVMRYLNLSWILMMRLISDQIASRFSSTNAEEVIDEPNSPRKRRKRTQTKQKISRNTCHPWSIDATDAIKPAGSHSQAGFSSRHETSAPISPTPASPTTPLTAPLATPETGFPYTDAFQAEDDPKLREDLVSFNRDQQVKRTFGMIITEAEIAAFQRTAIECFRRTKTKYTPEYWIPIQWAQRLILKALYSGYILDPKTAYYLIDQVGDLRKQMQDLQIFSSIMIPLVYTQVVIIAVYSYFLCQIFACQFVQNREGAKENKIDLYIPIFSIFSFLFLMGWLKVALCVMNPFGDDDEDFQTSSILDYNLEVSFRSVYMDGVSFPQYLSFPLGKKAPNEEDDLEKFLEDIDCDLNRQMDHPIENNVCNLEMKPTRLSRCKNCLCCNKQQPAAPRLIITDADTTTLNISSVRHLASKSKNFVNDAHYMPLSSPPISLSPTVPTYSSVNK</sequence>
<dbReference type="PANTHER" id="PTHR10736:SF0">
    <property type="entry name" value="BESTROPHIN HOMOLOG"/>
    <property type="match status" value="1"/>
</dbReference>
<dbReference type="RefSeq" id="XP_009170642.1">
    <property type="nucleotide sequence ID" value="XM_009172378.1"/>
</dbReference>
<dbReference type="GeneID" id="20321151"/>
<evidence type="ECO:0000256" key="2">
    <source>
        <dbReference type="ARBA" id="ARBA00022692"/>
    </source>
</evidence>
<organism evidence="8 9">
    <name type="scientific">Opisthorchis viverrini</name>
    <name type="common">Southeast Asian liver fluke</name>
    <dbReference type="NCBI Taxonomy" id="6198"/>
    <lineage>
        <taxon>Eukaryota</taxon>
        <taxon>Metazoa</taxon>
        <taxon>Spiralia</taxon>
        <taxon>Lophotrochozoa</taxon>
        <taxon>Platyhelminthes</taxon>
        <taxon>Trematoda</taxon>
        <taxon>Digenea</taxon>
        <taxon>Opisthorchiida</taxon>
        <taxon>Opisthorchiata</taxon>
        <taxon>Opisthorchiidae</taxon>
        <taxon>Opisthorchis</taxon>
    </lineage>
</organism>
<dbReference type="CTD" id="20321151"/>
<feature type="transmembrane region" description="Helical" evidence="6">
    <location>
        <begin position="347"/>
        <end position="369"/>
    </location>
</feature>
<comment type="subcellular location">
    <subcellularLocation>
        <location evidence="6">Cell membrane</location>
        <topology evidence="6">Multi-pass membrane protein</topology>
    </subcellularLocation>
    <subcellularLocation>
        <location evidence="1">Membrane</location>
    </subcellularLocation>
</comment>